<dbReference type="OrthoDB" id="9805576at2"/>
<reference evidence="6 7" key="1">
    <citation type="submission" date="2019-06" db="EMBL/GenBank/DDBJ databases">
        <authorList>
            <person name="Yang Y."/>
        </authorList>
    </citation>
    <scope>NUCLEOTIDE SEQUENCE [LARGE SCALE GENOMIC DNA]</scope>
    <source>
        <strain evidence="6 7">BIT-26</strain>
    </source>
</reference>
<dbReference type="PANTHER" id="PTHR43435">
    <property type="entry name" value="RIBULOKINASE"/>
    <property type="match status" value="1"/>
</dbReference>
<dbReference type="EMBL" id="VHQI01000002">
    <property type="protein sequence ID" value="TPW43701.1"/>
    <property type="molecule type" value="Genomic_DNA"/>
</dbReference>
<keyword evidence="7" id="KW-1185">Reference proteome</keyword>
<proteinExistence type="inferred from homology"/>
<evidence type="ECO:0000313" key="6">
    <source>
        <dbReference type="EMBL" id="TPW43701.1"/>
    </source>
</evidence>
<dbReference type="Proteomes" id="UP000319523">
    <property type="component" value="Unassembled WGS sequence"/>
</dbReference>
<dbReference type="SUPFAM" id="SSF53067">
    <property type="entry name" value="Actin-like ATPase domain"/>
    <property type="match status" value="2"/>
</dbReference>
<dbReference type="Pfam" id="PF02782">
    <property type="entry name" value="FGGY_C"/>
    <property type="match status" value="1"/>
</dbReference>
<feature type="domain" description="Carbohydrate kinase FGGY C-terminal" evidence="5">
    <location>
        <begin position="268"/>
        <end position="474"/>
    </location>
</feature>
<dbReference type="GO" id="GO:0019150">
    <property type="term" value="F:D-ribulokinase activity"/>
    <property type="evidence" value="ECO:0007669"/>
    <property type="project" value="TreeGrafter"/>
</dbReference>
<evidence type="ECO:0000259" key="5">
    <source>
        <dbReference type="Pfam" id="PF02782"/>
    </source>
</evidence>
<dbReference type="InterPro" id="IPR018484">
    <property type="entry name" value="FGGY_N"/>
</dbReference>
<dbReference type="GO" id="GO:0019321">
    <property type="term" value="P:pentose metabolic process"/>
    <property type="evidence" value="ECO:0007669"/>
    <property type="project" value="TreeGrafter"/>
</dbReference>
<comment type="similarity">
    <text evidence="1">Belongs to the FGGY kinase family.</text>
</comment>
<sequence>MSGYAYLGVDVGSASVRAGIFASTGERLAFVVKPVSQFHGADQHVEQSSGEIWQAVCDAVSESVKASAIDPALIRAVGFDATCSLVAVAHDGSGISVSLEGAAERDIIMWMDHRAQQEAQTINQTHDDALRYVGGEVSVEMELPKILWLKRRFPDRYRRIWRLFDLADYLVWRACGSDVASVCTLTCKWNYLAHERRFSLALLRAVGLEDAIDKIPPAVLNLGEKAGRLQPAIASQWGLGDDVAVAGGIIDAHAGALALSGAQPAGSLAIVSGTSNCHMIVSRRPIEIPGVWGPYWGAMLPEWWLNEGGQSAAGALVEWTLQQHAYWPALQQEASAQGASVFQLLNQWVEKLEAQERWPTRQLHVLGDHHGNRSPRANPQARGAIYGLTLESGPSGLARLYLATLQAIAYGTRQIIEAMRTAGHQVSRIMMCGGATKNPLWLREYANATGCDIHLVREDDAVTLGAALLGSVACGDFATLPQAAAAMSRHGRTVQASRDPDVQAFHQAKYQVCLMMYQQQQARQRFNEIMNPTRQDPPLQENVLC</sequence>
<dbReference type="GO" id="GO:0005737">
    <property type="term" value="C:cytoplasm"/>
    <property type="evidence" value="ECO:0007669"/>
    <property type="project" value="TreeGrafter"/>
</dbReference>
<keyword evidence="2" id="KW-0808">Transferase</keyword>
<feature type="domain" description="Carbohydrate kinase FGGY N-terminal" evidence="4">
    <location>
        <begin position="6"/>
        <end position="257"/>
    </location>
</feature>
<comment type="caution">
    <text evidence="6">The sequence shown here is derived from an EMBL/GenBank/DDBJ whole genome shotgun (WGS) entry which is preliminary data.</text>
</comment>
<dbReference type="InterPro" id="IPR018485">
    <property type="entry name" value="FGGY_C"/>
</dbReference>
<keyword evidence="3 6" id="KW-0418">Kinase</keyword>
<evidence type="ECO:0000256" key="3">
    <source>
        <dbReference type="ARBA" id="ARBA00022777"/>
    </source>
</evidence>
<dbReference type="InterPro" id="IPR043129">
    <property type="entry name" value="ATPase_NBD"/>
</dbReference>
<dbReference type="CDD" id="cd07782">
    <property type="entry name" value="ASKHA_NBD_FGGY_D-RBK"/>
    <property type="match status" value="1"/>
</dbReference>
<protein>
    <submittedName>
        <fullName evidence="6">FGGY-family carbohydrate kinase</fullName>
    </submittedName>
</protein>
<dbReference type="PANTHER" id="PTHR43435:SF4">
    <property type="entry name" value="FGGY CARBOHYDRATE KINASE DOMAIN-CONTAINING PROTEIN"/>
    <property type="match status" value="1"/>
</dbReference>
<dbReference type="NCBIfam" id="TIGR01315">
    <property type="entry name" value="5C_CHO_kinase"/>
    <property type="match status" value="1"/>
</dbReference>
<dbReference type="InterPro" id="IPR006003">
    <property type="entry name" value="FGGY_RbtK-like"/>
</dbReference>
<dbReference type="InterPro" id="IPR000577">
    <property type="entry name" value="Carb_kinase_FGGY"/>
</dbReference>
<evidence type="ECO:0000256" key="1">
    <source>
        <dbReference type="ARBA" id="ARBA00009156"/>
    </source>
</evidence>
<accession>A0A506VCK4</accession>
<dbReference type="AlphaFoldDB" id="A0A506VCK4"/>
<evidence type="ECO:0000313" key="7">
    <source>
        <dbReference type="Proteomes" id="UP000319523"/>
    </source>
</evidence>
<dbReference type="Gene3D" id="1.20.58.2240">
    <property type="match status" value="1"/>
</dbReference>
<dbReference type="Pfam" id="PF00370">
    <property type="entry name" value="FGGY_N"/>
    <property type="match status" value="1"/>
</dbReference>
<dbReference type="Gene3D" id="3.30.420.40">
    <property type="match status" value="1"/>
</dbReference>
<gene>
    <name evidence="6" type="ORF">FKM52_03940</name>
</gene>
<name>A0A506VCK4_9GAMM</name>
<dbReference type="PIRSF" id="PIRSF000538">
    <property type="entry name" value="GlpK"/>
    <property type="match status" value="1"/>
</dbReference>
<evidence type="ECO:0000256" key="2">
    <source>
        <dbReference type="ARBA" id="ARBA00022679"/>
    </source>
</evidence>
<evidence type="ECO:0000259" key="4">
    <source>
        <dbReference type="Pfam" id="PF00370"/>
    </source>
</evidence>
<dbReference type="RefSeq" id="WP_141174892.1">
    <property type="nucleotide sequence ID" value="NZ_VHQI01000002.1"/>
</dbReference>
<organism evidence="6 7">
    <name type="scientific">Mixta tenebrionis</name>
    <dbReference type="NCBI Taxonomy" id="2562439"/>
    <lineage>
        <taxon>Bacteria</taxon>
        <taxon>Pseudomonadati</taxon>
        <taxon>Pseudomonadota</taxon>
        <taxon>Gammaproteobacteria</taxon>
        <taxon>Enterobacterales</taxon>
        <taxon>Erwiniaceae</taxon>
        <taxon>Mixta</taxon>
    </lineage>
</organism>